<keyword evidence="5" id="KW-0769">Symport</keyword>
<dbReference type="FunFam" id="1.20.1250.20:FF:000144">
    <property type="entry name" value="Picot, isoform B"/>
    <property type="match status" value="1"/>
</dbReference>
<dbReference type="GO" id="GO:0016020">
    <property type="term" value="C:membrane"/>
    <property type="evidence" value="ECO:0007669"/>
    <property type="project" value="UniProtKB-SubCell"/>
</dbReference>
<evidence type="ECO:0000256" key="8">
    <source>
        <dbReference type="ARBA" id="ARBA00023136"/>
    </source>
</evidence>
<feature type="transmembrane region" description="Helical" evidence="12">
    <location>
        <begin position="367"/>
        <end position="389"/>
    </location>
</feature>
<keyword evidence="4 12" id="KW-0812">Transmembrane</keyword>
<proteinExistence type="inferred from homology"/>
<organism evidence="14 15">
    <name type="scientific">Asbolus verrucosus</name>
    <name type="common">Desert ironclad beetle</name>
    <dbReference type="NCBI Taxonomy" id="1661398"/>
    <lineage>
        <taxon>Eukaryota</taxon>
        <taxon>Metazoa</taxon>
        <taxon>Ecdysozoa</taxon>
        <taxon>Arthropoda</taxon>
        <taxon>Hexapoda</taxon>
        <taxon>Insecta</taxon>
        <taxon>Pterygota</taxon>
        <taxon>Neoptera</taxon>
        <taxon>Endopterygota</taxon>
        <taxon>Coleoptera</taxon>
        <taxon>Polyphaga</taxon>
        <taxon>Cucujiformia</taxon>
        <taxon>Tenebrionidae</taxon>
        <taxon>Pimeliinae</taxon>
        <taxon>Asbolus</taxon>
    </lineage>
</organism>
<dbReference type="InterPro" id="IPR036259">
    <property type="entry name" value="MFS_trans_sf"/>
</dbReference>
<evidence type="ECO:0000256" key="5">
    <source>
        <dbReference type="ARBA" id="ARBA00022847"/>
    </source>
</evidence>
<dbReference type="InterPro" id="IPR050382">
    <property type="entry name" value="MFS_Na/Anion_cotransporter"/>
</dbReference>
<evidence type="ECO:0000256" key="7">
    <source>
        <dbReference type="ARBA" id="ARBA00023053"/>
    </source>
</evidence>
<gene>
    <name evidence="14" type="ORF">BDFB_011257</name>
</gene>
<keyword evidence="3" id="KW-0813">Transport</keyword>
<feature type="transmembrane region" description="Helical" evidence="12">
    <location>
        <begin position="33"/>
        <end position="53"/>
    </location>
</feature>
<feature type="domain" description="Major facilitator superfamily (MFS) profile" evidence="13">
    <location>
        <begin position="1"/>
        <end position="394"/>
    </location>
</feature>
<feature type="transmembrane region" description="Helical" evidence="12">
    <location>
        <begin position="153"/>
        <end position="172"/>
    </location>
</feature>
<keyword evidence="15" id="KW-1185">Reference proteome</keyword>
<keyword evidence="7" id="KW-0915">Sodium</keyword>
<dbReference type="SUPFAM" id="SSF103473">
    <property type="entry name" value="MFS general substrate transporter"/>
    <property type="match status" value="1"/>
</dbReference>
<feature type="transmembrane region" description="Helical" evidence="12">
    <location>
        <begin position="266"/>
        <end position="295"/>
    </location>
</feature>
<dbReference type="PROSITE" id="PS50850">
    <property type="entry name" value="MFS"/>
    <property type="match status" value="1"/>
</dbReference>
<evidence type="ECO:0000256" key="11">
    <source>
        <dbReference type="ARBA" id="ARBA00068450"/>
    </source>
</evidence>
<evidence type="ECO:0000259" key="13">
    <source>
        <dbReference type="PROSITE" id="PS50850"/>
    </source>
</evidence>
<dbReference type="GO" id="GO:0015293">
    <property type="term" value="F:symporter activity"/>
    <property type="evidence" value="ECO:0007669"/>
    <property type="project" value="UniProtKB-KW"/>
</dbReference>
<dbReference type="InterPro" id="IPR011701">
    <property type="entry name" value="MFS"/>
</dbReference>
<feature type="transmembrane region" description="Helical" evidence="12">
    <location>
        <begin position="333"/>
        <end position="355"/>
    </location>
</feature>
<comment type="caution">
    <text evidence="14">The sequence shown here is derived from an EMBL/GenBank/DDBJ whole genome shotgun (WGS) entry which is preliminary data.</text>
</comment>
<evidence type="ECO:0000313" key="15">
    <source>
        <dbReference type="Proteomes" id="UP000292052"/>
    </source>
</evidence>
<evidence type="ECO:0000256" key="1">
    <source>
        <dbReference type="ARBA" id="ARBA00004141"/>
    </source>
</evidence>
<feature type="transmembrane region" description="Helical" evidence="12">
    <location>
        <begin position="92"/>
        <end position="110"/>
    </location>
</feature>
<evidence type="ECO:0000256" key="4">
    <source>
        <dbReference type="ARBA" id="ARBA00022692"/>
    </source>
</evidence>
<dbReference type="PANTHER" id="PTHR11662">
    <property type="entry name" value="SOLUTE CARRIER FAMILY 17"/>
    <property type="match status" value="1"/>
</dbReference>
<evidence type="ECO:0000256" key="6">
    <source>
        <dbReference type="ARBA" id="ARBA00022989"/>
    </source>
</evidence>
<dbReference type="Gene3D" id="1.20.1250.20">
    <property type="entry name" value="MFS general substrate transporter like domains"/>
    <property type="match status" value="2"/>
</dbReference>
<dbReference type="OrthoDB" id="2985014at2759"/>
<dbReference type="GO" id="GO:0006814">
    <property type="term" value="P:sodium ion transport"/>
    <property type="evidence" value="ECO:0007669"/>
    <property type="project" value="UniProtKB-KW"/>
</dbReference>
<dbReference type="AlphaFoldDB" id="A0A482VFQ5"/>
<evidence type="ECO:0000256" key="10">
    <source>
        <dbReference type="ARBA" id="ARBA00054632"/>
    </source>
</evidence>
<evidence type="ECO:0000256" key="3">
    <source>
        <dbReference type="ARBA" id="ARBA00022448"/>
    </source>
</evidence>
<evidence type="ECO:0000313" key="14">
    <source>
        <dbReference type="EMBL" id="RZC22697.1"/>
    </source>
</evidence>
<name>A0A482VFQ5_ASBVE</name>
<dbReference type="PANTHER" id="PTHR11662:SF280">
    <property type="entry name" value="FI21844P1-RELATED"/>
    <property type="match status" value="1"/>
</dbReference>
<accession>A0A482VFQ5</accession>
<comment type="similarity">
    <text evidence="2">Belongs to the major facilitator superfamily. Sodium/anion cotransporter family.</text>
</comment>
<feature type="transmembrane region" description="Helical" evidence="12">
    <location>
        <begin position="60"/>
        <end position="80"/>
    </location>
</feature>
<dbReference type="InterPro" id="IPR020846">
    <property type="entry name" value="MFS_dom"/>
</dbReference>
<dbReference type="Pfam" id="PF07690">
    <property type="entry name" value="MFS_1"/>
    <property type="match status" value="1"/>
</dbReference>
<comment type="subcellular location">
    <subcellularLocation>
        <location evidence="1">Membrane</location>
        <topology evidence="1">Multi-pass membrane protein</topology>
    </subcellularLocation>
</comment>
<comment type="function">
    <text evidence="10">May be an inorganic phosphate cotransporter.</text>
</comment>
<dbReference type="Proteomes" id="UP000292052">
    <property type="component" value="Unassembled WGS sequence"/>
</dbReference>
<sequence>MRVNLSVAIVAMTDKNTTSNPDIPTYDWDDKSVVLSSFFWGYVVLQVFAGQFGKMYGPRWFLVAAMLINAVVCMLTPLVADNLGSKGVMGCRVIQGLFQGFIFPSIHNLLGKWAPTPERSRIGTFVYSGSSFGTIVTMPITGLISASWAGWPVSFYVFGSLGLLWVVLWIFLGSDSPADHKSISEEERNYIEVSLGQQDKKVIPTPWKAIFTSLPMWAVIVGNFGQNWGYSTLLTEIPNYMNKIMNFDMKSVRGVVRKIFNTIGNLLCSLFVFTLICNVVGTCGPAVALIVLGFVPADQTTLSVILLIIAVGINAAVFCGFQVNHIDLAPNHAGTLMGLTNGPSNIFSIIAPLVVQVVVYDETEKPLWRIIFIIASCCYVSSAIFYIIFASGEIQYWNDDCSNNNNESDE</sequence>
<dbReference type="STRING" id="1661398.A0A482VFQ5"/>
<feature type="non-terminal residue" evidence="14">
    <location>
        <position position="410"/>
    </location>
</feature>
<keyword evidence="6 12" id="KW-1133">Transmembrane helix</keyword>
<feature type="transmembrane region" description="Helical" evidence="12">
    <location>
        <begin position="301"/>
        <end position="321"/>
    </location>
</feature>
<keyword evidence="8 12" id="KW-0472">Membrane</keyword>
<protein>
    <recommendedName>
        <fullName evidence="11">Putative inorganic phosphate cotransporter</fullName>
    </recommendedName>
</protein>
<evidence type="ECO:0000256" key="2">
    <source>
        <dbReference type="ARBA" id="ARBA00008586"/>
    </source>
</evidence>
<dbReference type="GO" id="GO:0006820">
    <property type="term" value="P:monoatomic anion transport"/>
    <property type="evidence" value="ECO:0007669"/>
    <property type="project" value="TreeGrafter"/>
</dbReference>
<dbReference type="EMBL" id="QDEB01103420">
    <property type="protein sequence ID" value="RZC22697.1"/>
    <property type="molecule type" value="Genomic_DNA"/>
</dbReference>
<keyword evidence="9" id="KW-0739">Sodium transport</keyword>
<keyword evidence="9" id="KW-0406">Ion transport</keyword>
<dbReference type="FunFam" id="1.20.1250.20:FF:000003">
    <property type="entry name" value="Solute carrier family 17 member 3"/>
    <property type="match status" value="1"/>
</dbReference>
<evidence type="ECO:0000256" key="9">
    <source>
        <dbReference type="ARBA" id="ARBA00023201"/>
    </source>
</evidence>
<feature type="transmembrane region" description="Helical" evidence="12">
    <location>
        <begin position="122"/>
        <end position="147"/>
    </location>
</feature>
<reference evidence="14 15" key="1">
    <citation type="submission" date="2017-03" db="EMBL/GenBank/DDBJ databases">
        <title>Genome of the blue death feigning beetle - Asbolus verrucosus.</title>
        <authorList>
            <person name="Rider S.D."/>
        </authorList>
    </citation>
    <scope>NUCLEOTIDE SEQUENCE [LARGE SCALE GENOMIC DNA]</scope>
    <source>
        <strain evidence="14">Butters</strain>
        <tissue evidence="14">Head and leg muscle</tissue>
    </source>
</reference>
<evidence type="ECO:0000256" key="12">
    <source>
        <dbReference type="SAM" id="Phobius"/>
    </source>
</evidence>